<sequence>MFSLRKKGISLNLLHLISGIVTFSYAVLFSSLVLYLTRGLGYTKTEANSYIGMFLAFNFALHLVAGYLGGRIISNRVLLITSTSLQVIGTYILSLSSSTGLMYGLSLFLIGCGINSTSLKCILTQKIENDANGEISFFINYSAINAGFLLGFFVGGYYEFYSNYTRLFDICNIFNVLAVISIIFNWRSYECGMEQRIISFFKEITLALGIMSILCFLIIIGFSYAYFSNSLVVVLGVFTVLFLIHQSKITKIITEKRNIYAFILLSLSSIIFWTLFYIGPMGITYFLKENIKAQIFRVVIPPQWYMNLNSIFVIIFSPILGIFFQKLKKCGLDLSLSHKFIIAITFIGISFFVFSLGIINSDDSGFVSPSWVALHFILQAFGEVFIAPVGYSMVGVLAPQRLQGIMMGFWMMVSGIAASLANFLSNSIHYEIPLDPLSSNPNYLSFFDKLGASALFFATIMLFFSKRIDHLIVKNYENDCSCQGTS</sequence>
<dbReference type="EC" id="3.1.3.1" evidence="9"/>
<evidence type="ECO:0000256" key="1">
    <source>
        <dbReference type="ARBA" id="ARBA00004651"/>
    </source>
</evidence>
<feature type="transmembrane region" description="Helical" evidence="8">
    <location>
        <begin position="49"/>
        <end position="70"/>
    </location>
</feature>
<dbReference type="SUPFAM" id="SSF103473">
    <property type="entry name" value="MFS general substrate transporter"/>
    <property type="match status" value="2"/>
</dbReference>
<dbReference type="InterPro" id="IPR000109">
    <property type="entry name" value="POT_fam"/>
</dbReference>
<proteinExistence type="predicted"/>
<gene>
    <name evidence="9" type="primary">dtpA_1</name>
    <name evidence="9" type="ORF">NCTC11976_01212</name>
</gene>
<feature type="transmembrane region" description="Helical" evidence="8">
    <location>
        <begin position="371"/>
        <end position="398"/>
    </location>
</feature>
<evidence type="ECO:0000256" key="7">
    <source>
        <dbReference type="ARBA" id="ARBA00023136"/>
    </source>
</evidence>
<comment type="subcellular location">
    <subcellularLocation>
        <location evidence="1">Cell membrane</location>
        <topology evidence="1">Multi-pass membrane protein</topology>
    </subcellularLocation>
</comment>
<keyword evidence="6 8" id="KW-1133">Transmembrane helix</keyword>
<feature type="transmembrane region" description="Helical" evidence="8">
    <location>
        <begin position="135"/>
        <end position="158"/>
    </location>
</feature>
<dbReference type="PANTHER" id="PTHR23517:SF15">
    <property type="entry name" value="PROTON-DEPENDENT OLIGOPEPTIDE FAMILY TRANSPORT PROTEIN"/>
    <property type="match status" value="1"/>
</dbReference>
<dbReference type="Pfam" id="PF00854">
    <property type="entry name" value="PTR2"/>
    <property type="match status" value="1"/>
</dbReference>
<evidence type="ECO:0000256" key="3">
    <source>
        <dbReference type="ARBA" id="ARBA00022475"/>
    </source>
</evidence>
<evidence type="ECO:0000256" key="2">
    <source>
        <dbReference type="ARBA" id="ARBA00022448"/>
    </source>
</evidence>
<dbReference type="PANTHER" id="PTHR23517">
    <property type="entry name" value="RESISTANCE PROTEIN MDTM, PUTATIVE-RELATED-RELATED"/>
    <property type="match status" value="1"/>
</dbReference>
<dbReference type="InterPro" id="IPR036259">
    <property type="entry name" value="MFS_trans_sf"/>
</dbReference>
<dbReference type="Proteomes" id="UP000277577">
    <property type="component" value="Chromosome"/>
</dbReference>
<dbReference type="EMBL" id="LR134173">
    <property type="protein sequence ID" value="VEB35155.1"/>
    <property type="molecule type" value="Genomic_DNA"/>
</dbReference>
<dbReference type="NCBIfam" id="TIGR00924">
    <property type="entry name" value="yjdL_sub1_fam"/>
    <property type="match status" value="1"/>
</dbReference>
<feature type="transmembrane region" description="Helical" evidence="8">
    <location>
        <begin position="259"/>
        <end position="278"/>
    </location>
</feature>
<keyword evidence="9" id="KW-0378">Hydrolase</keyword>
<dbReference type="RefSeq" id="WP_028381290.1">
    <property type="nucleotide sequence ID" value="NZ_CAAAIT010000004.1"/>
</dbReference>
<feature type="transmembrane region" description="Helical" evidence="8">
    <location>
        <begin position="77"/>
        <end position="95"/>
    </location>
</feature>
<feature type="transmembrane region" description="Helical" evidence="8">
    <location>
        <begin position="101"/>
        <end position="123"/>
    </location>
</feature>
<evidence type="ECO:0000256" key="6">
    <source>
        <dbReference type="ARBA" id="ARBA00022989"/>
    </source>
</evidence>
<evidence type="ECO:0000313" key="10">
    <source>
        <dbReference type="Proteomes" id="UP000277577"/>
    </source>
</evidence>
<reference evidence="9 10" key="1">
    <citation type="submission" date="2018-12" db="EMBL/GenBank/DDBJ databases">
        <authorList>
            <consortium name="Pathogen Informatics"/>
        </authorList>
    </citation>
    <scope>NUCLEOTIDE SEQUENCE [LARGE SCALE GENOMIC DNA]</scope>
    <source>
        <strain evidence="9 10">NCTC11976</strain>
    </source>
</reference>
<dbReference type="GO" id="GO:0004035">
    <property type="term" value="F:alkaline phosphatase activity"/>
    <property type="evidence" value="ECO:0007669"/>
    <property type="project" value="UniProtKB-EC"/>
</dbReference>
<name>A0ABY6T4B7_9GAMM</name>
<evidence type="ECO:0000256" key="4">
    <source>
        <dbReference type="ARBA" id="ARBA00022692"/>
    </source>
</evidence>
<feature type="transmembrane region" description="Helical" evidence="8">
    <location>
        <begin position="12"/>
        <end position="37"/>
    </location>
</feature>
<evidence type="ECO:0000256" key="8">
    <source>
        <dbReference type="SAM" id="Phobius"/>
    </source>
</evidence>
<organism evidence="9 10">
    <name type="scientific">Legionella cherrii</name>
    <dbReference type="NCBI Taxonomy" id="28084"/>
    <lineage>
        <taxon>Bacteria</taxon>
        <taxon>Pseudomonadati</taxon>
        <taxon>Pseudomonadota</taxon>
        <taxon>Gammaproteobacteria</taxon>
        <taxon>Legionellales</taxon>
        <taxon>Legionellaceae</taxon>
        <taxon>Legionella</taxon>
    </lineage>
</organism>
<accession>A0ABY6T4B7</accession>
<dbReference type="InterPro" id="IPR005279">
    <property type="entry name" value="Dipep/tripep_permease"/>
</dbReference>
<dbReference type="InterPro" id="IPR050171">
    <property type="entry name" value="MFS_Transporters"/>
</dbReference>
<keyword evidence="5" id="KW-0653">Protein transport</keyword>
<protein>
    <submittedName>
        <fullName evidence="9">Proton-dependent oligopeptide transporter, POT family</fullName>
        <ecNumber evidence="9">3.1.3.1</ecNumber>
    </submittedName>
</protein>
<keyword evidence="3" id="KW-1003">Cell membrane</keyword>
<keyword evidence="2" id="KW-0813">Transport</keyword>
<keyword evidence="4 8" id="KW-0812">Transmembrane</keyword>
<evidence type="ECO:0000256" key="5">
    <source>
        <dbReference type="ARBA" id="ARBA00022856"/>
    </source>
</evidence>
<feature type="transmembrane region" description="Helical" evidence="8">
    <location>
        <begin position="164"/>
        <end position="184"/>
    </location>
</feature>
<dbReference type="Gene3D" id="1.20.1250.20">
    <property type="entry name" value="MFS general substrate transporter like domains"/>
    <property type="match status" value="1"/>
</dbReference>
<feature type="transmembrane region" description="Helical" evidence="8">
    <location>
        <begin position="444"/>
        <end position="464"/>
    </location>
</feature>
<keyword evidence="5" id="KW-0571">Peptide transport</keyword>
<keyword evidence="10" id="KW-1185">Reference proteome</keyword>
<feature type="transmembrane region" description="Helical" evidence="8">
    <location>
        <begin position="336"/>
        <end position="359"/>
    </location>
</feature>
<feature type="transmembrane region" description="Helical" evidence="8">
    <location>
        <begin position="405"/>
        <end position="424"/>
    </location>
</feature>
<evidence type="ECO:0000313" key="9">
    <source>
        <dbReference type="EMBL" id="VEB35155.1"/>
    </source>
</evidence>
<feature type="transmembrane region" description="Helical" evidence="8">
    <location>
        <begin position="304"/>
        <end position="324"/>
    </location>
</feature>
<feature type="transmembrane region" description="Helical" evidence="8">
    <location>
        <begin position="230"/>
        <end position="247"/>
    </location>
</feature>
<keyword evidence="7 8" id="KW-0472">Membrane</keyword>
<feature type="transmembrane region" description="Helical" evidence="8">
    <location>
        <begin position="204"/>
        <end position="224"/>
    </location>
</feature>